<dbReference type="EMBL" id="KK113431">
    <property type="protein sequence ID" value="KFM60187.1"/>
    <property type="molecule type" value="Genomic_DNA"/>
</dbReference>
<protein>
    <recommendedName>
        <fullName evidence="3">Reverse transcriptase domain-containing protein</fullName>
    </recommendedName>
</protein>
<dbReference type="Proteomes" id="UP000054359">
    <property type="component" value="Unassembled WGS sequence"/>
</dbReference>
<name>A0A087T4Z8_STEMI</name>
<accession>A0A087T4Z8</accession>
<sequence>MYMDDILSGAESLSSALELQNQLIGILNSGGMLLHKWYSNATELCQTNDKIYSLGKSEESKALGV</sequence>
<reference evidence="1 2" key="1">
    <citation type="submission" date="2013-11" db="EMBL/GenBank/DDBJ databases">
        <title>Genome sequencing of Stegodyphus mimosarum.</title>
        <authorList>
            <person name="Bechsgaard J."/>
        </authorList>
    </citation>
    <scope>NUCLEOTIDE SEQUENCE [LARGE SCALE GENOMIC DNA]</scope>
</reference>
<evidence type="ECO:0008006" key="3">
    <source>
        <dbReference type="Google" id="ProtNLM"/>
    </source>
</evidence>
<dbReference type="OrthoDB" id="6435370at2759"/>
<organism evidence="1 2">
    <name type="scientific">Stegodyphus mimosarum</name>
    <name type="common">African social velvet spider</name>
    <dbReference type="NCBI Taxonomy" id="407821"/>
    <lineage>
        <taxon>Eukaryota</taxon>
        <taxon>Metazoa</taxon>
        <taxon>Ecdysozoa</taxon>
        <taxon>Arthropoda</taxon>
        <taxon>Chelicerata</taxon>
        <taxon>Arachnida</taxon>
        <taxon>Araneae</taxon>
        <taxon>Araneomorphae</taxon>
        <taxon>Entelegynae</taxon>
        <taxon>Eresoidea</taxon>
        <taxon>Eresidae</taxon>
        <taxon>Stegodyphus</taxon>
    </lineage>
</organism>
<gene>
    <name evidence="1" type="ORF">X975_23472</name>
</gene>
<dbReference type="AlphaFoldDB" id="A0A087T4Z8"/>
<evidence type="ECO:0000313" key="1">
    <source>
        <dbReference type="EMBL" id="KFM60187.1"/>
    </source>
</evidence>
<keyword evidence="2" id="KW-1185">Reference proteome</keyword>
<proteinExistence type="predicted"/>
<evidence type="ECO:0000313" key="2">
    <source>
        <dbReference type="Proteomes" id="UP000054359"/>
    </source>
</evidence>
<feature type="non-terminal residue" evidence="1">
    <location>
        <position position="65"/>
    </location>
</feature>